<dbReference type="EMBL" id="BAAFRS010000055">
    <property type="protein sequence ID" value="GAB1220635.1"/>
    <property type="molecule type" value="Genomic_DNA"/>
</dbReference>
<evidence type="ECO:0000256" key="1">
    <source>
        <dbReference type="ARBA" id="ARBA00004141"/>
    </source>
</evidence>
<sequence length="136" mass="15759">MQLLLIIIGWIFALIFLFNNSIKEYPILRSLIKSLPIIFDILFISIQYSTSFEVYMMIGLIWSCLGDFILEYSSSQLCFLIGTLSFIIAHCFNSLGFFSNSPRFWCMITYYVAQTLLCVGTVMTMKIQPSFLRKIN</sequence>
<keyword evidence="8" id="KW-1185">Reference proteome</keyword>
<feature type="transmembrane region" description="Helical" evidence="6">
    <location>
        <begin position="6"/>
        <end position="22"/>
    </location>
</feature>
<accession>A0ABQ0DCT2</accession>
<evidence type="ECO:0000256" key="6">
    <source>
        <dbReference type="SAM" id="Phobius"/>
    </source>
</evidence>
<evidence type="ECO:0000256" key="3">
    <source>
        <dbReference type="ARBA" id="ARBA00022692"/>
    </source>
</evidence>
<keyword evidence="3 6" id="KW-0812">Transmembrane</keyword>
<evidence type="ECO:0000256" key="2">
    <source>
        <dbReference type="ARBA" id="ARBA00007375"/>
    </source>
</evidence>
<evidence type="ECO:0000256" key="4">
    <source>
        <dbReference type="ARBA" id="ARBA00022989"/>
    </source>
</evidence>
<dbReference type="PANTHER" id="PTHR31885:SF6">
    <property type="entry name" value="GH04784P"/>
    <property type="match status" value="1"/>
</dbReference>
<keyword evidence="5 6" id="KW-0472">Membrane</keyword>
<name>A0ABQ0DCT2_9EUKA</name>
<feature type="transmembrane region" description="Helical" evidence="6">
    <location>
        <begin position="104"/>
        <end position="125"/>
    </location>
</feature>
<dbReference type="Pfam" id="PF07947">
    <property type="entry name" value="YhhN"/>
    <property type="match status" value="1"/>
</dbReference>
<gene>
    <name evidence="7" type="ORF">ENUP19_0055G0104</name>
</gene>
<evidence type="ECO:0000313" key="7">
    <source>
        <dbReference type="EMBL" id="GAB1220635.1"/>
    </source>
</evidence>
<reference evidence="7 8" key="1">
    <citation type="journal article" date="2019" name="PLoS Negl. Trop. Dis.">
        <title>Whole genome sequencing of Entamoeba nuttalli reveals mammalian host-related molecular signatures and a novel octapeptide-repeat surface protein.</title>
        <authorList>
            <person name="Tanaka M."/>
            <person name="Makiuchi T."/>
            <person name="Komiyama T."/>
            <person name="Shiina T."/>
            <person name="Osaki K."/>
            <person name="Tachibana H."/>
        </authorList>
    </citation>
    <scope>NUCLEOTIDE SEQUENCE [LARGE SCALE GENOMIC DNA]</scope>
    <source>
        <strain evidence="7 8">P19-061405</strain>
    </source>
</reference>
<dbReference type="InterPro" id="IPR012506">
    <property type="entry name" value="TMEM86B-like"/>
</dbReference>
<evidence type="ECO:0000313" key="8">
    <source>
        <dbReference type="Proteomes" id="UP001628156"/>
    </source>
</evidence>
<protein>
    <submittedName>
        <fullName evidence="7">Uncharacterized protein</fullName>
    </submittedName>
</protein>
<comment type="subcellular location">
    <subcellularLocation>
        <location evidence="1">Membrane</location>
        <topology evidence="1">Multi-pass membrane protein</topology>
    </subcellularLocation>
</comment>
<dbReference type="Proteomes" id="UP001628156">
    <property type="component" value="Unassembled WGS sequence"/>
</dbReference>
<dbReference type="PANTHER" id="PTHR31885">
    <property type="entry name" value="GH04784P"/>
    <property type="match status" value="1"/>
</dbReference>
<feature type="transmembrane region" description="Helical" evidence="6">
    <location>
        <begin position="31"/>
        <end position="48"/>
    </location>
</feature>
<proteinExistence type="inferred from homology"/>
<comment type="similarity">
    <text evidence="2">Belongs to the TMEM86 family.</text>
</comment>
<organism evidence="7 8">
    <name type="scientific">Entamoeba nuttalli</name>
    <dbReference type="NCBI Taxonomy" id="412467"/>
    <lineage>
        <taxon>Eukaryota</taxon>
        <taxon>Amoebozoa</taxon>
        <taxon>Evosea</taxon>
        <taxon>Archamoebae</taxon>
        <taxon>Mastigamoebida</taxon>
        <taxon>Entamoebidae</taxon>
        <taxon>Entamoeba</taxon>
    </lineage>
</organism>
<comment type="caution">
    <text evidence="7">The sequence shown here is derived from an EMBL/GenBank/DDBJ whole genome shotgun (WGS) entry which is preliminary data.</text>
</comment>
<feature type="transmembrane region" description="Helical" evidence="6">
    <location>
        <begin position="77"/>
        <end position="98"/>
    </location>
</feature>
<evidence type="ECO:0000256" key="5">
    <source>
        <dbReference type="ARBA" id="ARBA00023136"/>
    </source>
</evidence>
<keyword evidence="4 6" id="KW-1133">Transmembrane helix</keyword>